<evidence type="ECO:0000313" key="7">
    <source>
        <dbReference type="Proteomes" id="UP000054858"/>
    </source>
</evidence>
<dbReference type="InterPro" id="IPR052032">
    <property type="entry name" value="ATP-dep_AA_Ligase"/>
</dbReference>
<reference evidence="6 7" key="1">
    <citation type="submission" date="2015-11" db="EMBL/GenBank/DDBJ databases">
        <title>Genomic analysis of 38 Legionella species identifies large and diverse effector repertoires.</title>
        <authorList>
            <person name="Burstein D."/>
            <person name="Amaro F."/>
            <person name="Zusman T."/>
            <person name="Lifshitz Z."/>
            <person name="Cohen O."/>
            <person name="Gilbert J.A."/>
            <person name="Pupko T."/>
            <person name="Shuman H.A."/>
            <person name="Segal G."/>
        </authorList>
    </citation>
    <scope>NUCLEOTIDE SEQUENCE [LARGE SCALE GENOMIC DNA]</scope>
    <source>
        <strain evidence="6 7">Oak Ridge-10</strain>
    </source>
</reference>
<evidence type="ECO:0000256" key="2">
    <source>
        <dbReference type="ARBA" id="ARBA00022741"/>
    </source>
</evidence>
<dbReference type="AlphaFoldDB" id="A0A0W0WXG0"/>
<dbReference type="PANTHER" id="PTHR43585">
    <property type="entry name" value="FUMIPYRROLE BIOSYNTHESIS PROTEIN C"/>
    <property type="match status" value="1"/>
</dbReference>
<dbReference type="Proteomes" id="UP000054858">
    <property type="component" value="Unassembled WGS sequence"/>
</dbReference>
<sequence>MKILILNCFSRNALAVINSLDPSYTIVGGVNRSKGYRKWMQKNLFYSKRISQIEEYANPSEDKNQFFQDLIKICNEHNIDAIFPTGTTATNYLSYFKKDLQEHVKTSILVENYETFSQLTDKWETYKLCKKIGIPVPKTILFTNTPETLEEIKQLTFPIIAKPRISYASYGVLFFNSIDEFKASIDKLTGYIDPGSDIHEPYIIQEVIQGTLHDVALCAYQGNPAMMLSQQRVMTLRDFGGGGIINLTTHEPEMMGYAKNLIRELQWNGPALFDFIKTAKNEYYLLEINPKIWGTTRLIVEAGMNLPQTMIDLFVLNKSFNEKTDYEKNLLYKWMFPECVAAWFLQPFTLKRFFNRIKKSFNNYNASRVCTNLSTKDLRHLIGIILEKG</sequence>
<dbReference type="GO" id="GO:0005524">
    <property type="term" value="F:ATP binding"/>
    <property type="evidence" value="ECO:0007669"/>
    <property type="project" value="UniProtKB-UniRule"/>
</dbReference>
<proteinExistence type="predicted"/>
<dbReference type="RefSeq" id="WP_035895000.1">
    <property type="nucleotide sequence ID" value="NZ_LCUA01000001.1"/>
</dbReference>
<keyword evidence="2 4" id="KW-0547">Nucleotide-binding</keyword>
<dbReference type="EC" id="6.3.1.12" evidence="6"/>
<evidence type="ECO:0000259" key="5">
    <source>
        <dbReference type="PROSITE" id="PS50975"/>
    </source>
</evidence>
<dbReference type="PROSITE" id="PS50975">
    <property type="entry name" value="ATP_GRASP"/>
    <property type="match status" value="1"/>
</dbReference>
<comment type="caution">
    <text evidence="6">The sequence shown here is derived from an EMBL/GenBank/DDBJ whole genome shotgun (WGS) entry which is preliminary data.</text>
</comment>
<keyword evidence="3 4" id="KW-0067">ATP-binding</keyword>
<dbReference type="GO" id="GO:0046872">
    <property type="term" value="F:metal ion binding"/>
    <property type="evidence" value="ECO:0007669"/>
    <property type="project" value="InterPro"/>
</dbReference>
<dbReference type="GO" id="GO:0034025">
    <property type="term" value="F:D-aspartate ligase activity"/>
    <property type="evidence" value="ECO:0007669"/>
    <property type="project" value="UniProtKB-EC"/>
</dbReference>
<evidence type="ECO:0000256" key="3">
    <source>
        <dbReference type="ARBA" id="ARBA00022840"/>
    </source>
</evidence>
<evidence type="ECO:0000256" key="4">
    <source>
        <dbReference type="PROSITE-ProRule" id="PRU00409"/>
    </source>
</evidence>
<keyword evidence="1 6" id="KW-0436">Ligase</keyword>
<dbReference type="PATRIC" id="fig|29423.5.peg.2258"/>
<organism evidence="6 7">
    <name type="scientific">Legionella oakridgensis</name>
    <dbReference type="NCBI Taxonomy" id="29423"/>
    <lineage>
        <taxon>Bacteria</taxon>
        <taxon>Pseudomonadati</taxon>
        <taxon>Pseudomonadota</taxon>
        <taxon>Gammaproteobacteria</taxon>
        <taxon>Legionellales</taxon>
        <taxon>Legionellaceae</taxon>
        <taxon>Legionella</taxon>
    </lineage>
</organism>
<dbReference type="EMBL" id="LNYP01000031">
    <property type="protein sequence ID" value="KTD37016.1"/>
    <property type="molecule type" value="Genomic_DNA"/>
</dbReference>
<gene>
    <name evidence="6" type="ORF">Loak_2152</name>
</gene>
<protein>
    <submittedName>
        <fullName evidence="6">D-aspartate ligase</fullName>
        <ecNumber evidence="6">6.3.1.12</ecNumber>
    </submittedName>
</protein>
<dbReference type="Gene3D" id="3.40.50.20">
    <property type="match status" value="1"/>
</dbReference>
<feature type="domain" description="ATP-grasp" evidence="5">
    <location>
        <begin position="126"/>
        <end position="315"/>
    </location>
</feature>
<dbReference type="InterPro" id="IPR013815">
    <property type="entry name" value="ATP_grasp_subdomain_1"/>
</dbReference>
<evidence type="ECO:0000313" key="6">
    <source>
        <dbReference type="EMBL" id="KTD37016.1"/>
    </source>
</evidence>
<dbReference type="PANTHER" id="PTHR43585:SF2">
    <property type="entry name" value="ATP-GRASP ENZYME FSQD"/>
    <property type="match status" value="1"/>
</dbReference>
<evidence type="ECO:0000256" key="1">
    <source>
        <dbReference type="ARBA" id="ARBA00022598"/>
    </source>
</evidence>
<dbReference type="InterPro" id="IPR003806">
    <property type="entry name" value="ATP-grasp_PylC-type"/>
</dbReference>
<dbReference type="SUPFAM" id="SSF56059">
    <property type="entry name" value="Glutathione synthetase ATP-binding domain-like"/>
    <property type="match status" value="1"/>
</dbReference>
<dbReference type="Gene3D" id="3.30.1490.20">
    <property type="entry name" value="ATP-grasp fold, A domain"/>
    <property type="match status" value="1"/>
</dbReference>
<dbReference type="Gene3D" id="3.30.470.20">
    <property type="entry name" value="ATP-grasp fold, B domain"/>
    <property type="match status" value="1"/>
</dbReference>
<name>A0A0W0WXG0_9GAMM</name>
<accession>A0A0W0WXG0</accession>
<dbReference type="InterPro" id="IPR011761">
    <property type="entry name" value="ATP-grasp"/>
</dbReference>
<dbReference type="Pfam" id="PF02655">
    <property type="entry name" value="ATP-grasp_3"/>
    <property type="match status" value="1"/>
</dbReference>